<keyword evidence="4" id="KW-0804">Transcription</keyword>
<dbReference type="PANTHER" id="PTHR43133:SF46">
    <property type="entry name" value="RNA POLYMERASE SIGMA-70 FACTOR ECF SUBFAMILY"/>
    <property type="match status" value="1"/>
</dbReference>
<keyword evidence="8" id="KW-1185">Reference proteome</keyword>
<dbReference type="InterPro" id="IPR013249">
    <property type="entry name" value="RNA_pol_sigma70_r4_t2"/>
</dbReference>
<dbReference type="InterPro" id="IPR013325">
    <property type="entry name" value="RNA_pol_sigma_r2"/>
</dbReference>
<organism evidence="7 8">
    <name type="scientific">Agaribacillus aureus</name>
    <dbReference type="NCBI Taxonomy" id="3051825"/>
    <lineage>
        <taxon>Bacteria</taxon>
        <taxon>Pseudomonadati</taxon>
        <taxon>Bacteroidota</taxon>
        <taxon>Cytophagia</taxon>
        <taxon>Cytophagales</taxon>
        <taxon>Splendidivirgaceae</taxon>
        <taxon>Agaribacillus</taxon>
    </lineage>
</organism>
<dbReference type="Gene3D" id="1.10.1740.10">
    <property type="match status" value="1"/>
</dbReference>
<feature type="domain" description="RNA polymerase sigma-70 region 2" evidence="5">
    <location>
        <begin position="27"/>
        <end position="93"/>
    </location>
</feature>
<reference evidence="7" key="1">
    <citation type="submission" date="2023-06" db="EMBL/GenBank/DDBJ databases">
        <title>Genomic of Agaribacillus aureum.</title>
        <authorList>
            <person name="Wang G."/>
        </authorList>
    </citation>
    <scope>NUCLEOTIDE SEQUENCE</scope>
    <source>
        <strain evidence="7">BMA12</strain>
    </source>
</reference>
<name>A0ABT8LGE7_9BACT</name>
<dbReference type="SUPFAM" id="SSF88946">
    <property type="entry name" value="Sigma2 domain of RNA polymerase sigma factors"/>
    <property type="match status" value="1"/>
</dbReference>
<accession>A0ABT8LGE7</accession>
<protein>
    <submittedName>
        <fullName evidence="7">RNA polymerase sigma-70 factor</fullName>
    </submittedName>
</protein>
<comment type="similarity">
    <text evidence="1">Belongs to the sigma-70 factor family. ECF subfamily.</text>
</comment>
<dbReference type="InterPro" id="IPR007627">
    <property type="entry name" value="RNA_pol_sigma70_r2"/>
</dbReference>
<dbReference type="InterPro" id="IPR036388">
    <property type="entry name" value="WH-like_DNA-bd_sf"/>
</dbReference>
<evidence type="ECO:0000259" key="6">
    <source>
        <dbReference type="Pfam" id="PF08281"/>
    </source>
</evidence>
<feature type="domain" description="RNA polymerase sigma factor 70 region 4 type 2" evidence="6">
    <location>
        <begin position="131"/>
        <end position="172"/>
    </location>
</feature>
<dbReference type="NCBIfam" id="TIGR02937">
    <property type="entry name" value="sigma70-ECF"/>
    <property type="match status" value="1"/>
</dbReference>
<dbReference type="EMBL" id="JAUJEB010000011">
    <property type="protein sequence ID" value="MDN5216868.1"/>
    <property type="molecule type" value="Genomic_DNA"/>
</dbReference>
<evidence type="ECO:0000256" key="3">
    <source>
        <dbReference type="ARBA" id="ARBA00023082"/>
    </source>
</evidence>
<evidence type="ECO:0000313" key="8">
    <source>
        <dbReference type="Proteomes" id="UP001172083"/>
    </source>
</evidence>
<keyword evidence="3" id="KW-0731">Sigma factor</keyword>
<dbReference type="Pfam" id="PF04542">
    <property type="entry name" value="Sigma70_r2"/>
    <property type="match status" value="1"/>
</dbReference>
<dbReference type="NCBIfam" id="TIGR02985">
    <property type="entry name" value="Sig70_bacteroi1"/>
    <property type="match status" value="1"/>
</dbReference>
<proteinExistence type="inferred from homology"/>
<comment type="caution">
    <text evidence="7">The sequence shown here is derived from an EMBL/GenBank/DDBJ whole genome shotgun (WGS) entry which is preliminary data.</text>
</comment>
<dbReference type="Pfam" id="PF08281">
    <property type="entry name" value="Sigma70_r4_2"/>
    <property type="match status" value="1"/>
</dbReference>
<dbReference type="InterPro" id="IPR014284">
    <property type="entry name" value="RNA_pol_sigma-70_dom"/>
</dbReference>
<dbReference type="RefSeq" id="WP_346762205.1">
    <property type="nucleotide sequence ID" value="NZ_JAUJEB010000011.1"/>
</dbReference>
<dbReference type="Proteomes" id="UP001172083">
    <property type="component" value="Unassembled WGS sequence"/>
</dbReference>
<dbReference type="InterPro" id="IPR013324">
    <property type="entry name" value="RNA_pol_sigma_r3/r4-like"/>
</dbReference>
<dbReference type="InterPro" id="IPR014327">
    <property type="entry name" value="RNA_pol_sigma70_bacteroid"/>
</dbReference>
<evidence type="ECO:0000256" key="1">
    <source>
        <dbReference type="ARBA" id="ARBA00010641"/>
    </source>
</evidence>
<evidence type="ECO:0000313" key="7">
    <source>
        <dbReference type="EMBL" id="MDN5216868.1"/>
    </source>
</evidence>
<dbReference type="PANTHER" id="PTHR43133">
    <property type="entry name" value="RNA POLYMERASE ECF-TYPE SIGMA FACTO"/>
    <property type="match status" value="1"/>
</dbReference>
<dbReference type="InterPro" id="IPR039425">
    <property type="entry name" value="RNA_pol_sigma-70-like"/>
</dbReference>
<gene>
    <name evidence="7" type="ORF">QQ020_32655</name>
</gene>
<evidence type="ECO:0000256" key="4">
    <source>
        <dbReference type="ARBA" id="ARBA00023163"/>
    </source>
</evidence>
<dbReference type="Gene3D" id="1.10.10.10">
    <property type="entry name" value="Winged helix-like DNA-binding domain superfamily/Winged helix DNA-binding domain"/>
    <property type="match status" value="1"/>
</dbReference>
<dbReference type="SUPFAM" id="SSF88659">
    <property type="entry name" value="Sigma3 and sigma4 domains of RNA polymerase sigma factors"/>
    <property type="match status" value="1"/>
</dbReference>
<evidence type="ECO:0000259" key="5">
    <source>
        <dbReference type="Pfam" id="PF04542"/>
    </source>
</evidence>
<evidence type="ECO:0000256" key="2">
    <source>
        <dbReference type="ARBA" id="ARBA00023015"/>
    </source>
</evidence>
<sequence length="206" mass="24517">MKRHEHPKQIFQRIAENNDKEAFTLFFNEYYGNLIQFAMLFVPQFEQAEDIVSNVMVRLIKKAKEICKVNNFENYLFIVVRNEALDYLKKEKKRKFVVIDSDNDFFLKEYVDPYEKLIERELRDLIFNTVENFPPKRRMVYKLVKDESLSYKEVADLMDISVRTVGVHITMAGKEIREVLHKYLESKSDNPGYLKIAKSLILLFGL</sequence>
<keyword evidence="2" id="KW-0805">Transcription regulation</keyword>